<dbReference type="AlphaFoldDB" id="A0A8J7YII1"/>
<keyword evidence="2" id="KW-1185">Reference proteome</keyword>
<dbReference type="Proteomes" id="UP000783863">
    <property type="component" value="Unassembled WGS sequence"/>
</dbReference>
<dbReference type="RefSeq" id="WP_220587543.1">
    <property type="nucleotide sequence ID" value="NZ_RKLQ01000001.1"/>
</dbReference>
<dbReference type="InterPro" id="IPR009078">
    <property type="entry name" value="Ferritin-like_SF"/>
</dbReference>
<name>A0A8J7YII1_9EURY</name>
<dbReference type="EMBL" id="RKLQ01000001">
    <property type="protein sequence ID" value="MBX0303334.1"/>
    <property type="molecule type" value="Genomic_DNA"/>
</dbReference>
<dbReference type="SUPFAM" id="SSF47240">
    <property type="entry name" value="Ferritin-like"/>
    <property type="match status" value="1"/>
</dbReference>
<gene>
    <name evidence="1" type="ORF">EGD98_06565</name>
</gene>
<reference evidence="1" key="1">
    <citation type="submission" date="2021-06" db="EMBL/GenBank/DDBJ databases">
        <title>Halomicroarcula sp. F24A a new haloarchaeum isolated from saline soil.</title>
        <authorList>
            <person name="Duran-Viseras A."/>
            <person name="Sanchez-Porro C."/>
            <person name="Ventosa A."/>
        </authorList>
    </citation>
    <scope>NUCLEOTIDE SEQUENCE</scope>
    <source>
        <strain evidence="1">F24A</strain>
    </source>
</reference>
<dbReference type="GO" id="GO:0016491">
    <property type="term" value="F:oxidoreductase activity"/>
    <property type="evidence" value="ECO:0007669"/>
    <property type="project" value="InterPro"/>
</dbReference>
<comment type="caution">
    <text evidence="1">The sequence shown here is derived from an EMBL/GenBank/DDBJ whole genome shotgun (WGS) entry which is preliminary data.</text>
</comment>
<dbReference type="InterPro" id="IPR012348">
    <property type="entry name" value="RNR-like"/>
</dbReference>
<proteinExistence type="predicted"/>
<dbReference type="Gene3D" id="1.10.620.20">
    <property type="entry name" value="Ribonucleotide Reductase, subunit A"/>
    <property type="match status" value="1"/>
</dbReference>
<evidence type="ECO:0000313" key="2">
    <source>
        <dbReference type="Proteomes" id="UP000783863"/>
    </source>
</evidence>
<protein>
    <submittedName>
        <fullName evidence="1">Ribonucleoside-diphosphate reductase</fullName>
    </submittedName>
</protein>
<evidence type="ECO:0000313" key="1">
    <source>
        <dbReference type="EMBL" id="MBX0303334.1"/>
    </source>
</evidence>
<organism evidence="1 2">
    <name type="scientific">Haloarcula salinisoli</name>
    <dbReference type="NCBI Taxonomy" id="2487746"/>
    <lineage>
        <taxon>Archaea</taxon>
        <taxon>Methanobacteriati</taxon>
        <taxon>Methanobacteriota</taxon>
        <taxon>Stenosarchaea group</taxon>
        <taxon>Halobacteria</taxon>
        <taxon>Halobacteriales</taxon>
        <taxon>Haloarculaceae</taxon>
        <taxon>Haloarcula</taxon>
    </lineage>
</organism>
<sequence>MQDGERDMAARYFRHAVDSDWSPFDIDFAADRDTLADLGRRQFAQLRAAVAMFGAGEERVTEDLRPLATTVDGGTDQWFVASHIYEEAKHAAFFDRYWNTAVQPVEAERGLGPTSPTADKWFSDPYETVFDSTEAAMNALLERDTPRRRAEAFAHYHLTVEGVLGQTGFHAIEATFGPDTAGPSLPGLVDGFAAVRGDEARHVGYGLTRLVDLLESGAVDLSTVEATVSELADPVDAVVSEMGWKGVPGPDSDALLTVARRQRRRRLEQLAERDTDGGSVTGCTSR</sequence>
<accession>A0A8J7YII1</accession>